<reference evidence="15 16" key="1">
    <citation type="submission" date="2009-02" db="EMBL/GenBank/DDBJ databases">
        <title>The Genome Sequence of Oxalobacter formigenes OXCC13.</title>
        <authorList>
            <consortium name="The Broad Institute Genome Sequencing Platform"/>
            <person name="Ward D."/>
            <person name="Young S.K."/>
            <person name="Kodira C.D."/>
            <person name="Zeng Q."/>
            <person name="Koehrsen M."/>
            <person name="Alvarado L."/>
            <person name="Berlin A."/>
            <person name="Borenstein D."/>
            <person name="Chen Z."/>
            <person name="Engels R."/>
            <person name="Freedman E."/>
            <person name="Gellesch M."/>
            <person name="Goldberg J."/>
            <person name="Griggs A."/>
            <person name="Gujja S."/>
            <person name="Heiman D."/>
            <person name="Hepburn T."/>
            <person name="Howarth C."/>
            <person name="Jen D."/>
            <person name="Larson L."/>
            <person name="Lewis B."/>
            <person name="Mehta T."/>
            <person name="Park D."/>
            <person name="Pearson M."/>
            <person name="Roberts A."/>
            <person name="Saif S."/>
            <person name="Shea T."/>
            <person name="Shenoy N."/>
            <person name="Sisk P."/>
            <person name="Stolte C."/>
            <person name="Sykes S."/>
            <person name="Walk T."/>
            <person name="White J."/>
            <person name="Yandava C."/>
            <person name="Allison M.J."/>
            <person name="Lander E."/>
            <person name="Nusbaum C."/>
            <person name="Galagan J."/>
            <person name="Birren B."/>
        </authorList>
    </citation>
    <scope>NUCLEOTIDE SEQUENCE [LARGE SCALE GENOMIC DNA]</scope>
    <source>
        <strain evidence="15 16">OXCC13</strain>
    </source>
</reference>
<evidence type="ECO:0000256" key="5">
    <source>
        <dbReference type="ARBA" id="ARBA00022694"/>
    </source>
</evidence>
<evidence type="ECO:0000256" key="2">
    <source>
        <dbReference type="ARBA" id="ARBA00022490"/>
    </source>
</evidence>
<dbReference type="STRING" id="847.BRW83_0386"/>
<dbReference type="InterPro" id="IPR014729">
    <property type="entry name" value="Rossmann-like_a/b/a_fold"/>
</dbReference>
<dbReference type="PANTHER" id="PTHR43686:SF1">
    <property type="entry name" value="AMINOTRAN_5 DOMAIN-CONTAINING PROTEIN"/>
    <property type="match status" value="1"/>
</dbReference>
<sequence>MRQYRCRNFPFQRRRLTHPHSAGKMVTRRQFLRAGFENNKLTKRLYREVGRAIGDFRLIEENDKVMVCVSGGKDSFALLDILVVLQSRAPIHFDIVAVNLDQQLPGFPTDILPAYLEKKQVPYHIEVQDTYSIIQRLIPEGKAVCSLCSRLRRGILYKVASELGVTKIALGHHRDDVLETFFLNLFFGSKLKSMPPKLKSKDGKHIVIRPLINVKETDLEKFAQMQQYPVFPKNLCGAKENMQRQHIKSMLRDWAKRYPGRIENIFSSLSTVVPAHLMDKNLFDFNQLNTDSADDDDAF</sequence>
<feature type="binding site" evidence="13">
    <location>
        <position position="236"/>
    </location>
    <ligand>
        <name>[4Fe-4S] cluster</name>
        <dbReference type="ChEBI" id="CHEBI:49883"/>
    </ligand>
</feature>
<protein>
    <recommendedName>
        <fullName evidence="13">tRNA-cytidine(32) 2-sulfurtransferase</fullName>
        <ecNumber evidence="13">2.8.1.-</ecNumber>
    </recommendedName>
    <alternativeName>
        <fullName evidence="13">Two-thiocytidine biosynthesis protein A</fullName>
    </alternativeName>
    <alternativeName>
        <fullName evidence="13">tRNA 2-thiocytidine biosynthesis protein TtcA</fullName>
    </alternativeName>
</protein>
<keyword evidence="4 13" id="KW-0808">Transferase</keyword>
<comment type="subcellular location">
    <subcellularLocation>
        <location evidence="13">Cytoplasm</location>
    </subcellularLocation>
</comment>
<dbReference type="EMBL" id="GG658170">
    <property type="protein sequence ID" value="EEO30678.1"/>
    <property type="molecule type" value="Genomic_DNA"/>
</dbReference>
<keyword evidence="16" id="KW-1185">Reference proteome</keyword>
<evidence type="ECO:0000256" key="7">
    <source>
        <dbReference type="ARBA" id="ARBA00022741"/>
    </source>
</evidence>
<comment type="function">
    <text evidence="13">Catalyzes the ATP-dependent 2-thiolation of cytidine in position 32 of tRNA, to form 2-thiocytidine (s(2)C32). The sulfur atoms are provided by the cysteine/cysteine desulfurase (IscS) system.</text>
</comment>
<comment type="pathway">
    <text evidence="13">tRNA modification.</text>
</comment>
<evidence type="ECO:0000256" key="1">
    <source>
        <dbReference type="ARBA" id="ARBA00022485"/>
    </source>
</evidence>
<comment type="cofactor">
    <cofactor evidence="13">
        <name>[4Fe-4S] cluster</name>
        <dbReference type="ChEBI" id="CHEBI:49883"/>
    </cofactor>
    <text evidence="13">Binds 1 [4Fe-4S] cluster per subunit. The cluster is chelated by three Cys residues, the fourth Fe has a free coordination site that may bind a sulfur atom transferred from the persulfide of IscS.</text>
</comment>
<keyword evidence="12 13" id="KW-0411">Iron-sulfur</keyword>
<evidence type="ECO:0000256" key="3">
    <source>
        <dbReference type="ARBA" id="ARBA00022555"/>
    </source>
</evidence>
<name>C3XBV2_OXAFO</name>
<gene>
    <name evidence="13" type="primary">ttcA</name>
    <name evidence="15" type="ORF">OFBG_01706</name>
</gene>
<keyword evidence="6 13" id="KW-0479">Metal-binding</keyword>
<organism evidence="15 16">
    <name type="scientific">Oxalobacter formigenes OXCC13</name>
    <dbReference type="NCBI Taxonomy" id="556269"/>
    <lineage>
        <taxon>Bacteria</taxon>
        <taxon>Pseudomonadati</taxon>
        <taxon>Pseudomonadota</taxon>
        <taxon>Betaproteobacteria</taxon>
        <taxon>Burkholderiales</taxon>
        <taxon>Oxalobacteraceae</taxon>
        <taxon>Oxalobacter</taxon>
    </lineage>
</organism>
<dbReference type="PANTHER" id="PTHR43686">
    <property type="entry name" value="SULFURTRANSFERASE-RELATED"/>
    <property type="match status" value="1"/>
</dbReference>
<dbReference type="eggNOG" id="COG0037">
    <property type="taxonomic scope" value="Bacteria"/>
</dbReference>
<evidence type="ECO:0000256" key="8">
    <source>
        <dbReference type="ARBA" id="ARBA00022840"/>
    </source>
</evidence>
<comment type="similarity">
    <text evidence="13">Belongs to the TtcA family.</text>
</comment>
<dbReference type="GO" id="GO:0000049">
    <property type="term" value="F:tRNA binding"/>
    <property type="evidence" value="ECO:0007669"/>
    <property type="project" value="UniProtKB-KW"/>
</dbReference>
<dbReference type="HOGENOM" id="CLU_026481_0_0_4"/>
<keyword evidence="11 13" id="KW-0408">Iron</keyword>
<comment type="cofactor">
    <cofactor evidence="13">
        <name>Mg(2+)</name>
        <dbReference type="ChEBI" id="CHEBI:18420"/>
    </cofactor>
</comment>
<evidence type="ECO:0000256" key="13">
    <source>
        <dbReference type="HAMAP-Rule" id="MF_01850"/>
    </source>
</evidence>
<feature type="domain" description="tRNA(Ile)-lysidine/2-thiocytidine synthase N-terminal" evidence="14">
    <location>
        <begin position="64"/>
        <end position="229"/>
    </location>
</feature>
<dbReference type="Pfam" id="PF01171">
    <property type="entry name" value="ATP_bind_3"/>
    <property type="match status" value="1"/>
</dbReference>
<dbReference type="Gene3D" id="3.40.50.620">
    <property type="entry name" value="HUPs"/>
    <property type="match status" value="1"/>
</dbReference>
<dbReference type="GO" id="GO:0016783">
    <property type="term" value="F:sulfurtransferase activity"/>
    <property type="evidence" value="ECO:0007669"/>
    <property type="project" value="UniProtKB-UniRule"/>
</dbReference>
<comment type="subunit">
    <text evidence="13">Homodimer.</text>
</comment>
<comment type="miscellaneous">
    <text evidence="13">The thiolation reaction likely consists of two steps: a first activation step by ATP to form an adenylated intermediate of the target base of tRNA, and a second nucleophilic substitution step of the sulfur (S) atom supplied by the hydrosulfide attached to the Fe-S cluster.</text>
</comment>
<keyword evidence="3 13" id="KW-0820">tRNA-binding</keyword>
<dbReference type="EC" id="2.8.1.-" evidence="13"/>
<dbReference type="GO" id="GO:0034227">
    <property type="term" value="P:tRNA thio-modification"/>
    <property type="evidence" value="ECO:0007669"/>
    <property type="project" value="UniProtKB-UniRule"/>
</dbReference>
<proteinExistence type="inferred from homology"/>
<evidence type="ECO:0000256" key="11">
    <source>
        <dbReference type="ARBA" id="ARBA00023004"/>
    </source>
</evidence>
<dbReference type="GO" id="GO:0000287">
    <property type="term" value="F:magnesium ion binding"/>
    <property type="evidence" value="ECO:0007669"/>
    <property type="project" value="UniProtKB-UniRule"/>
</dbReference>
<evidence type="ECO:0000256" key="4">
    <source>
        <dbReference type="ARBA" id="ARBA00022679"/>
    </source>
</evidence>
<dbReference type="HAMAP" id="MF_01850">
    <property type="entry name" value="TtcA"/>
    <property type="match status" value="1"/>
</dbReference>
<evidence type="ECO:0000256" key="6">
    <source>
        <dbReference type="ARBA" id="ARBA00022723"/>
    </source>
</evidence>
<dbReference type="GO" id="GO:0051539">
    <property type="term" value="F:4 iron, 4 sulfur cluster binding"/>
    <property type="evidence" value="ECO:0007669"/>
    <property type="project" value="UniProtKB-UniRule"/>
</dbReference>
<dbReference type="Proteomes" id="UP000005089">
    <property type="component" value="Unassembled WGS sequence"/>
</dbReference>
<keyword evidence="9 13" id="KW-0460">Magnesium</keyword>
<evidence type="ECO:0000256" key="9">
    <source>
        <dbReference type="ARBA" id="ARBA00022842"/>
    </source>
</evidence>
<keyword evidence="7 13" id="KW-0547">Nucleotide-binding</keyword>
<dbReference type="InterPro" id="IPR035107">
    <property type="entry name" value="tRNA_thiolation_TtcA_Ctu1"/>
</dbReference>
<keyword evidence="2 13" id="KW-0963">Cytoplasm</keyword>
<dbReference type="GO" id="GO:0005524">
    <property type="term" value="F:ATP binding"/>
    <property type="evidence" value="ECO:0007669"/>
    <property type="project" value="UniProtKB-UniRule"/>
</dbReference>
<keyword evidence="8 13" id="KW-0067">ATP-binding</keyword>
<dbReference type="GO" id="GO:0005737">
    <property type="term" value="C:cytoplasm"/>
    <property type="evidence" value="ECO:0007669"/>
    <property type="project" value="UniProtKB-SubCell"/>
</dbReference>
<evidence type="ECO:0000256" key="10">
    <source>
        <dbReference type="ARBA" id="ARBA00022884"/>
    </source>
</evidence>
<dbReference type="PIRSF" id="PIRSF004976">
    <property type="entry name" value="ATPase_YdaO"/>
    <property type="match status" value="1"/>
</dbReference>
<feature type="binding site" evidence="13">
    <location>
        <position position="145"/>
    </location>
    <ligand>
        <name>[4Fe-4S] cluster</name>
        <dbReference type="ChEBI" id="CHEBI:49883"/>
    </ligand>
</feature>
<evidence type="ECO:0000313" key="16">
    <source>
        <dbReference type="Proteomes" id="UP000005089"/>
    </source>
</evidence>
<keyword evidence="5 13" id="KW-0819">tRNA processing</keyword>
<feature type="short sequence motif" description="PP-loop motif" evidence="13">
    <location>
        <begin position="70"/>
        <end position="75"/>
    </location>
</feature>
<dbReference type="CDD" id="cd24138">
    <property type="entry name" value="TtcA-like"/>
    <property type="match status" value="1"/>
</dbReference>
<keyword evidence="10 13" id="KW-0694">RNA-binding</keyword>
<dbReference type="AlphaFoldDB" id="C3XBV2"/>
<dbReference type="InterPro" id="IPR011063">
    <property type="entry name" value="TilS/TtcA_N"/>
</dbReference>
<feature type="binding site" evidence="13">
    <location>
        <position position="148"/>
    </location>
    <ligand>
        <name>[4Fe-4S] cluster</name>
        <dbReference type="ChEBI" id="CHEBI:49883"/>
    </ligand>
</feature>
<evidence type="ECO:0000259" key="14">
    <source>
        <dbReference type="Pfam" id="PF01171"/>
    </source>
</evidence>
<keyword evidence="1 13" id="KW-0004">4Fe-4S</keyword>
<comment type="catalytic activity">
    <reaction evidence="13">
        <text>cytidine(32) in tRNA + S-sulfanyl-L-cysteinyl-[cysteine desulfurase] + AH2 + ATP = 2-thiocytidine(32) in tRNA + L-cysteinyl-[cysteine desulfurase] + A + AMP + diphosphate + H(+)</text>
        <dbReference type="Rhea" id="RHEA:57048"/>
        <dbReference type="Rhea" id="RHEA-COMP:10288"/>
        <dbReference type="Rhea" id="RHEA-COMP:12157"/>
        <dbReference type="Rhea" id="RHEA-COMP:12158"/>
        <dbReference type="Rhea" id="RHEA-COMP:14821"/>
        <dbReference type="ChEBI" id="CHEBI:13193"/>
        <dbReference type="ChEBI" id="CHEBI:15378"/>
        <dbReference type="ChEBI" id="CHEBI:17499"/>
        <dbReference type="ChEBI" id="CHEBI:29950"/>
        <dbReference type="ChEBI" id="CHEBI:30616"/>
        <dbReference type="ChEBI" id="CHEBI:33019"/>
        <dbReference type="ChEBI" id="CHEBI:61963"/>
        <dbReference type="ChEBI" id="CHEBI:82748"/>
        <dbReference type="ChEBI" id="CHEBI:141453"/>
        <dbReference type="ChEBI" id="CHEBI:456215"/>
    </reaction>
</comment>
<dbReference type="InterPro" id="IPR012089">
    <property type="entry name" value="tRNA_Cyd_32_2_STrfase"/>
</dbReference>
<accession>C3XBV2</accession>
<evidence type="ECO:0000313" key="15">
    <source>
        <dbReference type="EMBL" id="EEO30678.1"/>
    </source>
</evidence>
<dbReference type="SUPFAM" id="SSF52402">
    <property type="entry name" value="Adenine nucleotide alpha hydrolases-like"/>
    <property type="match status" value="1"/>
</dbReference>
<evidence type="ECO:0000256" key="12">
    <source>
        <dbReference type="ARBA" id="ARBA00023014"/>
    </source>
</evidence>
<dbReference type="NCBIfam" id="NF007972">
    <property type="entry name" value="PRK10696.1"/>
    <property type="match status" value="1"/>
</dbReference>